<dbReference type="InterPro" id="IPR055768">
    <property type="entry name" value="DUF7344"/>
</dbReference>
<dbReference type="RefSeq" id="WP_090613772.1">
    <property type="nucleotide sequence ID" value="NZ_FOFD01000001.1"/>
</dbReference>
<evidence type="ECO:0000259" key="1">
    <source>
        <dbReference type="Pfam" id="PF24035"/>
    </source>
</evidence>
<accession>A0A1H9BRH8</accession>
<keyword evidence="3" id="KW-1185">Reference proteome</keyword>
<dbReference type="EMBL" id="FOFD01000001">
    <property type="protein sequence ID" value="SEP91495.1"/>
    <property type="molecule type" value="Genomic_DNA"/>
</dbReference>
<dbReference type="AlphaFoldDB" id="A0A1H9BRH8"/>
<protein>
    <recommendedName>
        <fullName evidence="1">DUF7344 domain-containing protein</fullName>
    </recommendedName>
</protein>
<feature type="domain" description="DUF7344" evidence="1">
    <location>
        <begin position="24"/>
        <end position="98"/>
    </location>
</feature>
<name>A0A1H9BRH8_9EURY</name>
<proteinExistence type="predicted"/>
<sequence length="117" mass="12951">MKSDAFDSDGASTTNGEIESTTMFAALAHERRQYALHYLAQKPGAVPLGDIAEYIAVREGDPSRDRYERVLTGLYHLHLPHLLDANLVAYDTEQKTVTLLAGREFLSPYLELIAADA</sequence>
<reference evidence="3" key="1">
    <citation type="submission" date="2016-10" db="EMBL/GenBank/DDBJ databases">
        <authorList>
            <person name="Varghese N."/>
            <person name="Submissions S."/>
        </authorList>
    </citation>
    <scope>NUCLEOTIDE SEQUENCE [LARGE SCALE GENOMIC DNA]</scope>
    <source>
        <strain evidence="3">DSM 25055</strain>
    </source>
</reference>
<dbReference type="InterPro" id="IPR036388">
    <property type="entry name" value="WH-like_DNA-bd_sf"/>
</dbReference>
<dbReference type="STRING" id="1186196.SAMN04489841_0830"/>
<dbReference type="Gene3D" id="1.10.10.10">
    <property type="entry name" value="Winged helix-like DNA-binding domain superfamily/Winged helix DNA-binding domain"/>
    <property type="match status" value="1"/>
</dbReference>
<organism evidence="2 3">
    <name type="scientific">Natrinema salaciae</name>
    <dbReference type="NCBI Taxonomy" id="1186196"/>
    <lineage>
        <taxon>Archaea</taxon>
        <taxon>Methanobacteriati</taxon>
        <taxon>Methanobacteriota</taxon>
        <taxon>Stenosarchaea group</taxon>
        <taxon>Halobacteria</taxon>
        <taxon>Halobacteriales</taxon>
        <taxon>Natrialbaceae</taxon>
        <taxon>Natrinema</taxon>
    </lineage>
</organism>
<dbReference type="Proteomes" id="UP000199114">
    <property type="component" value="Unassembled WGS sequence"/>
</dbReference>
<evidence type="ECO:0000313" key="2">
    <source>
        <dbReference type="EMBL" id="SEP91495.1"/>
    </source>
</evidence>
<gene>
    <name evidence="2" type="ORF">SAMN04489841_0830</name>
</gene>
<evidence type="ECO:0000313" key="3">
    <source>
        <dbReference type="Proteomes" id="UP000199114"/>
    </source>
</evidence>
<dbReference type="Pfam" id="PF24035">
    <property type="entry name" value="DUF7344"/>
    <property type="match status" value="1"/>
</dbReference>
<dbReference type="OrthoDB" id="177799at2157"/>